<reference evidence="2" key="1">
    <citation type="submission" date="2016-01" db="EMBL/GenBank/DDBJ databases">
        <authorList>
            <person name="Peeters C."/>
        </authorList>
    </citation>
    <scope>NUCLEOTIDE SEQUENCE</scope>
    <source>
        <strain evidence="2">LMG 29320</strain>
    </source>
</reference>
<evidence type="ECO:0000313" key="2">
    <source>
        <dbReference type="EMBL" id="SAL03076.1"/>
    </source>
</evidence>
<dbReference type="InterPro" id="IPR018392">
    <property type="entry name" value="LysM"/>
</dbReference>
<keyword evidence="3" id="KW-1185">Reference proteome</keyword>
<evidence type="ECO:0000259" key="1">
    <source>
        <dbReference type="PROSITE" id="PS51782"/>
    </source>
</evidence>
<dbReference type="Pfam" id="PF05489">
    <property type="entry name" value="Phage_tail_X"/>
    <property type="match status" value="1"/>
</dbReference>
<sequence length="73" mass="7704">MSLTYITRDGDTLDYIAWKQYGAATTAIVNALLAANFGLADLGPVLSAGVSVVLPTIDADTKKATTQEVTLWT</sequence>
<dbReference type="PROSITE" id="PS51782">
    <property type="entry name" value="LYSM"/>
    <property type="match status" value="1"/>
</dbReference>
<dbReference type="InterPro" id="IPR008861">
    <property type="entry name" value="GpX-like"/>
</dbReference>
<name>A0A158E9L7_9BURK</name>
<dbReference type="Proteomes" id="UP000054903">
    <property type="component" value="Unassembled WGS sequence"/>
</dbReference>
<dbReference type="EMBL" id="FCNX02000029">
    <property type="protein sequence ID" value="SAL03076.1"/>
    <property type="molecule type" value="Genomic_DNA"/>
</dbReference>
<feature type="domain" description="LysM" evidence="1">
    <location>
        <begin position="3"/>
        <end position="54"/>
    </location>
</feature>
<protein>
    <submittedName>
        <fullName evidence="2">Tail protein</fullName>
    </submittedName>
</protein>
<dbReference type="RefSeq" id="WP_061138659.1">
    <property type="nucleotide sequence ID" value="NZ_FCNX02000029.1"/>
</dbReference>
<dbReference type="STRING" id="1777138.AWB77_06700"/>
<dbReference type="OrthoDB" id="8759063at2"/>
<proteinExistence type="predicted"/>
<dbReference type="AlphaFoldDB" id="A0A158E9L7"/>
<accession>A0A158E9L7</accession>
<organism evidence="2 3">
    <name type="scientific">Caballeronia fortuita</name>
    <dbReference type="NCBI Taxonomy" id="1777138"/>
    <lineage>
        <taxon>Bacteria</taxon>
        <taxon>Pseudomonadati</taxon>
        <taxon>Pseudomonadota</taxon>
        <taxon>Betaproteobacteria</taxon>
        <taxon>Burkholderiales</taxon>
        <taxon>Burkholderiaceae</taxon>
        <taxon>Caballeronia</taxon>
    </lineage>
</organism>
<gene>
    <name evidence="2" type="ORF">AWB77_06700</name>
</gene>
<evidence type="ECO:0000313" key="3">
    <source>
        <dbReference type="Proteomes" id="UP000054903"/>
    </source>
</evidence>
<comment type="caution">
    <text evidence="2">The sequence shown here is derived from an EMBL/GenBank/DDBJ whole genome shotgun (WGS) entry which is preliminary data.</text>
</comment>